<name>A0A845U8A1_9PROT</name>
<reference evidence="1" key="1">
    <citation type="submission" date="2019-11" db="EMBL/GenBank/DDBJ databases">
        <title>Acidithiobacillus ferrianus sp. nov.: a facultatively anaerobic and extremely acidophilic chemolithoautotroph.</title>
        <authorList>
            <person name="Norris P.R."/>
            <person name="Falagan C."/>
            <person name="Moya-Beltran A."/>
            <person name="Castro M."/>
            <person name="Quatrini R."/>
            <person name="Johnson D.B."/>
        </authorList>
    </citation>
    <scope>NUCLEOTIDE SEQUENCE [LARGE SCALE GENOMIC DNA]</scope>
    <source>
        <strain evidence="1">MG</strain>
    </source>
</reference>
<dbReference type="AlphaFoldDB" id="A0A845U8A1"/>
<comment type="caution">
    <text evidence="1">The sequence shown here is derived from an EMBL/GenBank/DDBJ whole genome shotgun (WGS) entry which is preliminary data.</text>
</comment>
<dbReference type="EMBL" id="WNJL01000023">
    <property type="protein sequence ID" value="NDU42071.1"/>
    <property type="molecule type" value="Genomic_DNA"/>
</dbReference>
<organism evidence="1">
    <name type="scientific">Acidithiobacillus ferrianus</name>
    <dbReference type="NCBI Taxonomy" id="2678518"/>
    <lineage>
        <taxon>Bacteria</taxon>
        <taxon>Pseudomonadati</taxon>
        <taxon>Pseudomonadota</taxon>
        <taxon>Acidithiobacillia</taxon>
        <taxon>Acidithiobacillales</taxon>
        <taxon>Acidithiobacillaceae</taxon>
        <taxon>Acidithiobacillus</taxon>
    </lineage>
</organism>
<gene>
    <name evidence="1" type="ORF">GL267_05245</name>
</gene>
<proteinExistence type="predicted"/>
<accession>A0A845U8A1</accession>
<evidence type="ECO:0000313" key="1">
    <source>
        <dbReference type="EMBL" id="NDU42071.1"/>
    </source>
</evidence>
<sequence>MADIFTYDFAGQRRLSLGEWFALERWPYSCPADRFHLHFIVVMKGGTEYRCGPAPHRASAQVSALICHAKPFLE</sequence>
<protein>
    <submittedName>
        <fullName evidence="1">Uncharacterized protein</fullName>
    </submittedName>
</protein>